<dbReference type="GO" id="GO:0004673">
    <property type="term" value="F:protein histidine kinase activity"/>
    <property type="evidence" value="ECO:0007669"/>
    <property type="project" value="UniProtKB-EC"/>
</dbReference>
<keyword evidence="7" id="KW-0067">ATP-binding</keyword>
<evidence type="ECO:0000256" key="6">
    <source>
        <dbReference type="ARBA" id="ARBA00022777"/>
    </source>
</evidence>
<dbReference type="Proteomes" id="UP001161580">
    <property type="component" value="Unassembled WGS sequence"/>
</dbReference>
<organism evidence="9 10">
    <name type="scientific">Ferirhizobium litorale</name>
    <dbReference type="NCBI Taxonomy" id="2927786"/>
    <lineage>
        <taxon>Bacteria</taxon>
        <taxon>Pseudomonadati</taxon>
        <taxon>Pseudomonadota</taxon>
        <taxon>Alphaproteobacteria</taxon>
        <taxon>Hyphomicrobiales</taxon>
        <taxon>Rhizobiaceae</taxon>
        <taxon>Ferirhizobium</taxon>
    </lineage>
</organism>
<proteinExistence type="predicted"/>
<comment type="catalytic activity">
    <reaction evidence="1">
        <text>ATP + protein L-histidine = ADP + protein N-phospho-L-histidine.</text>
        <dbReference type="EC" id="2.7.13.3"/>
    </reaction>
</comment>
<dbReference type="GO" id="GO:0005524">
    <property type="term" value="F:ATP binding"/>
    <property type="evidence" value="ECO:0007669"/>
    <property type="project" value="UniProtKB-KW"/>
</dbReference>
<keyword evidence="10" id="KW-1185">Reference proteome</keyword>
<evidence type="ECO:0000256" key="7">
    <source>
        <dbReference type="ARBA" id="ARBA00022840"/>
    </source>
</evidence>
<keyword evidence="3" id="KW-0597">Phosphoprotein</keyword>
<keyword evidence="5" id="KW-0547">Nucleotide-binding</keyword>
<dbReference type="AlphaFoldDB" id="A0AAE3QCV3"/>
<evidence type="ECO:0000313" key="10">
    <source>
        <dbReference type="Proteomes" id="UP001161580"/>
    </source>
</evidence>
<sequence>MNSNLYFIQGNGDAASEIRGIDWSKTPLGDPGDWPSSLKTAVQMMLASRFPKAITWGPEFITLYNDAFRPILGDKKECMGKPFNVIWQEAWSEIGPIAAKAYGGEATFIEDFPLVIERFGFPEQCYFTFCYSPIRDDTGKVAGMMDTVIEVTGKVETEKNAAILNAELAHRIKNTFSVVQAIASQTFRASADRQHLQTFAQRLSALANAQEVLLLGKNSGGPLNDVMTKAVTALNVADRVALSGPPIVVGPRCAMSTSLLVHELTTNAIKYGALSSSQGTVSINWFVDTAGGEKTLTLRWLEEGGPRVMVPRRNGFGSKLIKMGLMGNGNVQLHFHPQGLEAIMAAPLEQIQGEGRLFSAAAQ</sequence>
<dbReference type="Gene3D" id="3.30.450.20">
    <property type="entry name" value="PAS domain"/>
    <property type="match status" value="1"/>
</dbReference>
<dbReference type="PANTHER" id="PTHR41523">
    <property type="entry name" value="TWO-COMPONENT SYSTEM SENSOR PROTEIN"/>
    <property type="match status" value="1"/>
</dbReference>
<dbReference type="RefSeq" id="WP_311787990.1">
    <property type="nucleotide sequence ID" value="NZ_JALDYY010000012.1"/>
</dbReference>
<name>A0AAE3QCV3_9HYPH</name>
<evidence type="ECO:0000256" key="4">
    <source>
        <dbReference type="ARBA" id="ARBA00022679"/>
    </source>
</evidence>
<keyword evidence="4" id="KW-0808">Transferase</keyword>
<dbReference type="Pfam" id="PF07536">
    <property type="entry name" value="HWE_HK"/>
    <property type="match status" value="1"/>
</dbReference>
<protein>
    <recommendedName>
        <fullName evidence="2">histidine kinase</fullName>
        <ecNumber evidence="2">2.7.13.3</ecNumber>
    </recommendedName>
</protein>
<accession>A0AAE3QCV3</accession>
<dbReference type="InterPro" id="IPR011102">
    <property type="entry name" value="Sig_transdc_His_kinase_HWE"/>
</dbReference>
<evidence type="ECO:0000256" key="5">
    <source>
        <dbReference type="ARBA" id="ARBA00022741"/>
    </source>
</evidence>
<reference evidence="9" key="1">
    <citation type="submission" date="2022-03" db="EMBL/GenBank/DDBJ databases">
        <title>Fererhizobium litorale gen. nov., sp. nov., isolated from sandy sediments of the Sea of Japan seashore.</title>
        <authorList>
            <person name="Romanenko L."/>
            <person name="Kurilenko V."/>
            <person name="Otstavnykh N."/>
            <person name="Svetashev V."/>
            <person name="Tekutyeva L."/>
            <person name="Isaeva M."/>
            <person name="Mikhailov V."/>
        </authorList>
    </citation>
    <scope>NUCLEOTIDE SEQUENCE</scope>
    <source>
        <strain evidence="9">KMM 9576</strain>
    </source>
</reference>
<evidence type="ECO:0000256" key="2">
    <source>
        <dbReference type="ARBA" id="ARBA00012438"/>
    </source>
</evidence>
<dbReference type="SMART" id="SM00911">
    <property type="entry name" value="HWE_HK"/>
    <property type="match status" value="1"/>
</dbReference>
<evidence type="ECO:0000313" key="9">
    <source>
        <dbReference type="EMBL" id="MDI7923372.1"/>
    </source>
</evidence>
<gene>
    <name evidence="9" type="ORF">MRS75_14910</name>
</gene>
<dbReference type="EC" id="2.7.13.3" evidence="2"/>
<dbReference type="PANTHER" id="PTHR41523:SF7">
    <property type="entry name" value="HISTIDINE KINASE"/>
    <property type="match status" value="1"/>
</dbReference>
<evidence type="ECO:0000256" key="1">
    <source>
        <dbReference type="ARBA" id="ARBA00000085"/>
    </source>
</evidence>
<dbReference type="EMBL" id="JALDYZ010000008">
    <property type="protein sequence ID" value="MDI7923372.1"/>
    <property type="molecule type" value="Genomic_DNA"/>
</dbReference>
<comment type="caution">
    <text evidence="9">The sequence shown here is derived from an EMBL/GenBank/DDBJ whole genome shotgun (WGS) entry which is preliminary data.</text>
</comment>
<keyword evidence="6 9" id="KW-0418">Kinase</keyword>
<evidence type="ECO:0000256" key="3">
    <source>
        <dbReference type="ARBA" id="ARBA00022553"/>
    </source>
</evidence>
<evidence type="ECO:0000259" key="8">
    <source>
        <dbReference type="SMART" id="SM00911"/>
    </source>
</evidence>
<feature type="domain" description="Signal transduction histidine kinase HWE region" evidence="8">
    <location>
        <begin position="167"/>
        <end position="246"/>
    </location>
</feature>